<keyword evidence="6" id="KW-1185">Reference proteome</keyword>
<keyword evidence="2" id="KW-0378">Hydrolase</keyword>
<dbReference type="InterPro" id="IPR017850">
    <property type="entry name" value="Alkaline_phosphatase_core_sf"/>
</dbReference>
<dbReference type="InterPro" id="IPR000917">
    <property type="entry name" value="Sulfatase_N"/>
</dbReference>
<feature type="region of interest" description="Disordered" evidence="3">
    <location>
        <begin position="478"/>
        <end position="523"/>
    </location>
</feature>
<sequence>MRAQEYCVPAANPVECPRRGKVPASPSFHAVSQTRLLRTFYIAMQLRRLLHNFLKVLAVTVLSILHTTSAQAAGPAKPNILFLFTDDMRADCIGALGHPVVKTPNIDTLVKRGMTFDNAFCLGANIGAVCTPSRNMLLSGRTYFRWKGQNLAPADGPNLPVALKGAGYETWHLGKKGNTATNIQATFEHNNYIHDDQGERLNGEPGRDYVDGAIKFLTQERDKKRPFFMYLAFGNPHDPRVAAEPYLKLYDRDAIPLPENYAPQHPWNIGSNTVRDELLAPFPRTPDVVRQHLHEYYAVISCMDGHIGRLLATMKSLELEENTIIIFSSDHGLGMGSHGLLGKQNVYDDGFRAPLVFAGPGIPQGRTKALCYLMDIMPTICDLAGATKPQGMDALSLTPVIDGKEDSVRDALFLSYTNTQRAIREDRWKLIRFPQVDKTQLFDLSDDPGEVNDLATQPEQAERVEALMKKLASLQKEVGDDAPLKVDSPSVAEFTPPTEEERAKLNATGKARKNANKAKSAAR</sequence>
<accession>A0A366HSL8</accession>
<dbReference type="EMBL" id="QNRR01000002">
    <property type="protein sequence ID" value="RBP45903.1"/>
    <property type="molecule type" value="Genomic_DNA"/>
</dbReference>
<dbReference type="GO" id="GO:0046872">
    <property type="term" value="F:metal ion binding"/>
    <property type="evidence" value="ECO:0007669"/>
    <property type="project" value="UniProtKB-KW"/>
</dbReference>
<feature type="compositionally biased region" description="Basic residues" evidence="3">
    <location>
        <begin position="510"/>
        <end position="523"/>
    </location>
</feature>
<keyword evidence="1" id="KW-0479">Metal-binding</keyword>
<evidence type="ECO:0000256" key="3">
    <source>
        <dbReference type="SAM" id="MobiDB-lite"/>
    </source>
</evidence>
<dbReference type="Proteomes" id="UP000253426">
    <property type="component" value="Unassembled WGS sequence"/>
</dbReference>
<evidence type="ECO:0000256" key="2">
    <source>
        <dbReference type="ARBA" id="ARBA00022801"/>
    </source>
</evidence>
<dbReference type="GO" id="GO:0008484">
    <property type="term" value="F:sulfuric ester hydrolase activity"/>
    <property type="evidence" value="ECO:0007669"/>
    <property type="project" value="TreeGrafter"/>
</dbReference>
<evidence type="ECO:0000256" key="1">
    <source>
        <dbReference type="ARBA" id="ARBA00022723"/>
    </source>
</evidence>
<evidence type="ECO:0000313" key="6">
    <source>
        <dbReference type="Proteomes" id="UP000253426"/>
    </source>
</evidence>
<proteinExistence type="predicted"/>
<gene>
    <name evidence="5" type="ORF">DES53_102287</name>
</gene>
<name>A0A366HSL8_9BACT</name>
<dbReference type="CDD" id="cd16155">
    <property type="entry name" value="sulfatase_like"/>
    <property type="match status" value="1"/>
</dbReference>
<dbReference type="GO" id="GO:0005737">
    <property type="term" value="C:cytoplasm"/>
    <property type="evidence" value="ECO:0007669"/>
    <property type="project" value="TreeGrafter"/>
</dbReference>
<dbReference type="PANTHER" id="PTHR45953:SF1">
    <property type="entry name" value="IDURONATE 2-SULFATASE"/>
    <property type="match status" value="1"/>
</dbReference>
<dbReference type="Gene3D" id="3.40.720.10">
    <property type="entry name" value="Alkaline Phosphatase, subunit A"/>
    <property type="match status" value="1"/>
</dbReference>
<protein>
    <submittedName>
        <fullName evidence="5">Arylsulfatase A-like enzyme</fullName>
    </submittedName>
</protein>
<dbReference type="OrthoDB" id="279611at2"/>
<organism evidence="5 6">
    <name type="scientific">Roseimicrobium gellanilyticum</name>
    <dbReference type="NCBI Taxonomy" id="748857"/>
    <lineage>
        <taxon>Bacteria</taxon>
        <taxon>Pseudomonadati</taxon>
        <taxon>Verrucomicrobiota</taxon>
        <taxon>Verrucomicrobiia</taxon>
        <taxon>Verrucomicrobiales</taxon>
        <taxon>Verrucomicrobiaceae</taxon>
        <taxon>Roseimicrobium</taxon>
    </lineage>
</organism>
<reference evidence="5 6" key="1">
    <citation type="submission" date="2018-06" db="EMBL/GenBank/DDBJ databases">
        <title>Genomic Encyclopedia of Type Strains, Phase IV (KMG-IV): sequencing the most valuable type-strain genomes for metagenomic binning, comparative biology and taxonomic classification.</title>
        <authorList>
            <person name="Goeker M."/>
        </authorList>
    </citation>
    <scope>NUCLEOTIDE SEQUENCE [LARGE SCALE GENOMIC DNA]</scope>
    <source>
        <strain evidence="5 6">DSM 25532</strain>
    </source>
</reference>
<comment type="caution">
    <text evidence="5">The sequence shown here is derived from an EMBL/GenBank/DDBJ whole genome shotgun (WGS) entry which is preliminary data.</text>
</comment>
<dbReference type="Pfam" id="PF00884">
    <property type="entry name" value="Sulfatase"/>
    <property type="match status" value="1"/>
</dbReference>
<dbReference type="PANTHER" id="PTHR45953">
    <property type="entry name" value="IDURONATE 2-SULFATASE"/>
    <property type="match status" value="1"/>
</dbReference>
<feature type="domain" description="Sulfatase N-terminal" evidence="4">
    <location>
        <begin position="78"/>
        <end position="386"/>
    </location>
</feature>
<evidence type="ECO:0000259" key="4">
    <source>
        <dbReference type="Pfam" id="PF00884"/>
    </source>
</evidence>
<evidence type="ECO:0000313" key="5">
    <source>
        <dbReference type="EMBL" id="RBP45903.1"/>
    </source>
</evidence>
<dbReference type="SUPFAM" id="SSF53649">
    <property type="entry name" value="Alkaline phosphatase-like"/>
    <property type="match status" value="1"/>
</dbReference>
<dbReference type="AlphaFoldDB" id="A0A366HSL8"/>